<protein>
    <submittedName>
        <fullName evidence="2">MarR family transcriptional regulator</fullName>
    </submittedName>
</protein>
<sequence length="157" mass="18101">MSDLNRDEKRNAMLGHLYDMLFQAWPLMRRKLLPPPTLQAEFGMPLSHVQVLVMLDHRGSLSITEISRSFGIAKPNITPLVDRLIEEGLVMRERNSADRRVVNVVICEEGRKRLSQIYRGLCDHLFDWTCALDEEDLRAFNEALETIVRLLSTQPEA</sequence>
<dbReference type="GO" id="GO:0003700">
    <property type="term" value="F:DNA-binding transcription factor activity"/>
    <property type="evidence" value="ECO:0007669"/>
    <property type="project" value="InterPro"/>
</dbReference>
<evidence type="ECO:0000313" key="3">
    <source>
        <dbReference type="Proteomes" id="UP000824260"/>
    </source>
</evidence>
<reference evidence="2" key="2">
    <citation type="journal article" date="2021" name="PeerJ">
        <title>Extensive microbial diversity within the chicken gut microbiome revealed by metagenomics and culture.</title>
        <authorList>
            <person name="Gilroy R."/>
            <person name="Ravi A."/>
            <person name="Getino M."/>
            <person name="Pursley I."/>
            <person name="Horton D.L."/>
            <person name="Alikhan N.F."/>
            <person name="Baker D."/>
            <person name="Gharbi K."/>
            <person name="Hall N."/>
            <person name="Watson M."/>
            <person name="Adriaenssens E.M."/>
            <person name="Foster-Nyarko E."/>
            <person name="Jarju S."/>
            <person name="Secka A."/>
            <person name="Antonio M."/>
            <person name="Oren A."/>
            <person name="Chaudhuri R.R."/>
            <person name="La Ragione R."/>
            <person name="Hildebrand F."/>
            <person name="Pallen M.J."/>
        </authorList>
    </citation>
    <scope>NUCLEOTIDE SEQUENCE</scope>
    <source>
        <strain evidence="2">ChiSjej6B24-2974</strain>
    </source>
</reference>
<dbReference type="InterPro" id="IPR036388">
    <property type="entry name" value="WH-like_DNA-bd_sf"/>
</dbReference>
<dbReference type="InterPro" id="IPR000835">
    <property type="entry name" value="HTH_MarR-typ"/>
</dbReference>
<dbReference type="Pfam" id="PF01047">
    <property type="entry name" value="MarR"/>
    <property type="match status" value="1"/>
</dbReference>
<dbReference type="InterPro" id="IPR039422">
    <property type="entry name" value="MarR/SlyA-like"/>
</dbReference>
<dbReference type="PRINTS" id="PR00598">
    <property type="entry name" value="HTHMARR"/>
</dbReference>
<dbReference type="PROSITE" id="PS50995">
    <property type="entry name" value="HTH_MARR_2"/>
    <property type="match status" value="1"/>
</dbReference>
<feature type="domain" description="HTH marR-type" evidence="1">
    <location>
        <begin position="14"/>
        <end position="149"/>
    </location>
</feature>
<dbReference type="SMART" id="SM00347">
    <property type="entry name" value="HTH_MARR"/>
    <property type="match status" value="1"/>
</dbReference>
<dbReference type="GO" id="GO:0006950">
    <property type="term" value="P:response to stress"/>
    <property type="evidence" value="ECO:0007669"/>
    <property type="project" value="TreeGrafter"/>
</dbReference>
<dbReference type="InterPro" id="IPR036390">
    <property type="entry name" value="WH_DNA-bd_sf"/>
</dbReference>
<organism evidence="2 3">
    <name type="scientific">Candidatus Pullichristensenella stercorigallinarum</name>
    <dbReference type="NCBI Taxonomy" id="2840909"/>
    <lineage>
        <taxon>Bacteria</taxon>
        <taxon>Bacillati</taxon>
        <taxon>Bacillota</taxon>
        <taxon>Clostridia</taxon>
        <taxon>Candidatus Pullichristensenella</taxon>
    </lineage>
</organism>
<name>A0A9D0ZLE7_9FIRM</name>
<gene>
    <name evidence="2" type="ORF">IAA52_06340</name>
</gene>
<accession>A0A9D0ZLE7</accession>
<dbReference type="Proteomes" id="UP000824260">
    <property type="component" value="Unassembled WGS sequence"/>
</dbReference>
<dbReference type="PANTHER" id="PTHR33164">
    <property type="entry name" value="TRANSCRIPTIONAL REGULATOR, MARR FAMILY"/>
    <property type="match status" value="1"/>
</dbReference>
<dbReference type="AlphaFoldDB" id="A0A9D0ZLE7"/>
<evidence type="ECO:0000313" key="2">
    <source>
        <dbReference type="EMBL" id="HIQ82707.1"/>
    </source>
</evidence>
<proteinExistence type="predicted"/>
<evidence type="ECO:0000259" key="1">
    <source>
        <dbReference type="PROSITE" id="PS50995"/>
    </source>
</evidence>
<dbReference type="EMBL" id="DVFZ01000061">
    <property type="protein sequence ID" value="HIQ82707.1"/>
    <property type="molecule type" value="Genomic_DNA"/>
</dbReference>
<dbReference type="Gene3D" id="1.10.10.10">
    <property type="entry name" value="Winged helix-like DNA-binding domain superfamily/Winged helix DNA-binding domain"/>
    <property type="match status" value="1"/>
</dbReference>
<comment type="caution">
    <text evidence="2">The sequence shown here is derived from an EMBL/GenBank/DDBJ whole genome shotgun (WGS) entry which is preliminary data.</text>
</comment>
<reference evidence="2" key="1">
    <citation type="submission" date="2020-10" db="EMBL/GenBank/DDBJ databases">
        <authorList>
            <person name="Gilroy R."/>
        </authorList>
    </citation>
    <scope>NUCLEOTIDE SEQUENCE</scope>
    <source>
        <strain evidence="2">ChiSjej6B24-2974</strain>
    </source>
</reference>
<dbReference type="SUPFAM" id="SSF46785">
    <property type="entry name" value="Winged helix' DNA-binding domain"/>
    <property type="match status" value="1"/>
</dbReference>
<dbReference type="PANTHER" id="PTHR33164:SF96">
    <property type="entry name" value="MARR-FAMILY TRANSCRIPTIONAL REGULATOR"/>
    <property type="match status" value="1"/>
</dbReference>